<feature type="domain" description="Methyltransferase type 11" evidence="1">
    <location>
        <begin position="52"/>
        <end position="151"/>
    </location>
</feature>
<dbReference type="GO" id="GO:0008168">
    <property type="term" value="F:methyltransferase activity"/>
    <property type="evidence" value="ECO:0007669"/>
    <property type="project" value="UniProtKB-KW"/>
</dbReference>
<proteinExistence type="predicted"/>
<gene>
    <name evidence="2" type="ORF">GCM10022393_32970</name>
</gene>
<dbReference type="Gene3D" id="3.40.50.150">
    <property type="entry name" value="Vaccinia Virus protein VP39"/>
    <property type="match status" value="1"/>
</dbReference>
<dbReference type="Proteomes" id="UP001500459">
    <property type="component" value="Unassembled WGS sequence"/>
</dbReference>
<dbReference type="SUPFAM" id="SSF53335">
    <property type="entry name" value="S-adenosyl-L-methionine-dependent methyltransferases"/>
    <property type="match status" value="1"/>
</dbReference>
<organism evidence="2 3">
    <name type="scientific">Aquimarina addita</name>
    <dbReference type="NCBI Taxonomy" id="870485"/>
    <lineage>
        <taxon>Bacteria</taxon>
        <taxon>Pseudomonadati</taxon>
        <taxon>Bacteroidota</taxon>
        <taxon>Flavobacteriia</taxon>
        <taxon>Flavobacteriales</taxon>
        <taxon>Flavobacteriaceae</taxon>
        <taxon>Aquimarina</taxon>
    </lineage>
</organism>
<keyword evidence="2" id="KW-0489">Methyltransferase</keyword>
<dbReference type="InterPro" id="IPR029063">
    <property type="entry name" value="SAM-dependent_MTases_sf"/>
</dbReference>
<keyword evidence="3" id="KW-1185">Reference proteome</keyword>
<keyword evidence="2" id="KW-0808">Transferase</keyword>
<evidence type="ECO:0000313" key="3">
    <source>
        <dbReference type="Proteomes" id="UP001500459"/>
    </source>
</evidence>
<dbReference type="GO" id="GO:0032259">
    <property type="term" value="P:methylation"/>
    <property type="evidence" value="ECO:0007669"/>
    <property type="project" value="UniProtKB-KW"/>
</dbReference>
<dbReference type="InterPro" id="IPR013216">
    <property type="entry name" value="Methyltransf_11"/>
</dbReference>
<dbReference type="Pfam" id="PF08241">
    <property type="entry name" value="Methyltransf_11"/>
    <property type="match status" value="1"/>
</dbReference>
<dbReference type="RefSeq" id="WP_344929306.1">
    <property type="nucleotide sequence ID" value="NZ_BAABCW010000016.1"/>
</dbReference>
<sequence length="226" mass="25840">MSAIDLDKLALQLKCPVGNEGKVLGKLMNASNKGMITNSLLAMSVKNKHRILEIGPGNGEHLTDIMRLANGLRYFGFEISKTMTEEAVRINKKYVKSGRALFQHYNGNKIPYVLNFFDRIITVNTIYFWEKPDVFLKEINRVLKPKGHFVLTFVDKKCMEGLPFVNSVFSLFNIDKVSQLAMDSGFEIIDIKTKTEYVRSKTDDLVHRKYTIMTLGKKTISHQRNT</sequence>
<accession>A0ABP6URL0</accession>
<reference evidence="3" key="1">
    <citation type="journal article" date="2019" name="Int. J. Syst. Evol. Microbiol.">
        <title>The Global Catalogue of Microorganisms (GCM) 10K type strain sequencing project: providing services to taxonomists for standard genome sequencing and annotation.</title>
        <authorList>
            <consortium name="The Broad Institute Genomics Platform"/>
            <consortium name="The Broad Institute Genome Sequencing Center for Infectious Disease"/>
            <person name="Wu L."/>
            <person name="Ma J."/>
        </authorList>
    </citation>
    <scope>NUCLEOTIDE SEQUENCE [LARGE SCALE GENOMIC DNA]</scope>
    <source>
        <strain evidence="3">JCM 17106</strain>
    </source>
</reference>
<dbReference type="CDD" id="cd02440">
    <property type="entry name" value="AdoMet_MTases"/>
    <property type="match status" value="1"/>
</dbReference>
<evidence type="ECO:0000259" key="1">
    <source>
        <dbReference type="Pfam" id="PF08241"/>
    </source>
</evidence>
<comment type="caution">
    <text evidence="2">The sequence shown here is derived from an EMBL/GenBank/DDBJ whole genome shotgun (WGS) entry which is preliminary data.</text>
</comment>
<dbReference type="EMBL" id="BAABCW010000016">
    <property type="protein sequence ID" value="GAA3516311.1"/>
    <property type="molecule type" value="Genomic_DNA"/>
</dbReference>
<name>A0ABP6URL0_9FLAO</name>
<evidence type="ECO:0000313" key="2">
    <source>
        <dbReference type="EMBL" id="GAA3516311.1"/>
    </source>
</evidence>
<protein>
    <submittedName>
        <fullName evidence="2">Class I SAM-dependent methyltransferase</fullName>
    </submittedName>
</protein>